<feature type="transmembrane region" description="Helical" evidence="1">
    <location>
        <begin position="12"/>
        <end position="33"/>
    </location>
</feature>
<gene>
    <name evidence="3" type="ORF">ADIMK_0482</name>
</gene>
<dbReference type="PROSITE" id="PS00409">
    <property type="entry name" value="PROKAR_NTER_METHYL"/>
    <property type="match status" value="1"/>
</dbReference>
<keyword evidence="1" id="KW-0812">Transmembrane</keyword>
<evidence type="ECO:0000313" key="3">
    <source>
        <dbReference type="EMBL" id="KEA65525.1"/>
    </source>
</evidence>
<sequence>MNRYENLKRQRGITTVEFALVGSVLFVVLFGLIEFGRLMFTWNVLDEATRRAARVAVVCPVNAAGEAFAKSTGAFGGTLLPNFTDANIAITYLREDGTTEADATENTYYVRSAITGYQHQMLIPFFDITLDALDFATTLPAESLGVHPDAAGAAACP</sequence>
<dbReference type="PATRIC" id="fig|1232683.4.peg.476"/>
<keyword evidence="1" id="KW-1133">Transmembrane helix</keyword>
<dbReference type="AlphaFoldDB" id="A0A081G420"/>
<protein>
    <recommendedName>
        <fullName evidence="2">TadE-like domain-containing protein</fullName>
    </recommendedName>
</protein>
<reference evidence="3 4" key="1">
    <citation type="submission" date="2014-04" db="EMBL/GenBank/DDBJ databases">
        <title>Marinobacterium kochiensis sp. nov., isolated from sediment sample collected from Kochi backwaters in Kerala, India.</title>
        <authorList>
            <person name="Singh A."/>
            <person name="Pinnaka A.K."/>
        </authorList>
    </citation>
    <scope>NUCLEOTIDE SEQUENCE [LARGE SCALE GENOMIC DNA]</scope>
    <source>
        <strain evidence="3 4">AK27</strain>
    </source>
</reference>
<dbReference type="Proteomes" id="UP000028252">
    <property type="component" value="Unassembled WGS sequence"/>
</dbReference>
<feature type="domain" description="TadE-like" evidence="2">
    <location>
        <begin position="12"/>
        <end position="54"/>
    </location>
</feature>
<keyword evidence="4" id="KW-1185">Reference proteome</keyword>
<name>A0A081G420_9GAMM</name>
<organism evidence="3 4">
    <name type="scientific">Marinobacterium lacunae</name>
    <dbReference type="NCBI Taxonomy" id="1232683"/>
    <lineage>
        <taxon>Bacteria</taxon>
        <taxon>Pseudomonadati</taxon>
        <taxon>Pseudomonadota</taxon>
        <taxon>Gammaproteobacteria</taxon>
        <taxon>Oceanospirillales</taxon>
        <taxon>Oceanospirillaceae</taxon>
        <taxon>Marinobacterium</taxon>
    </lineage>
</organism>
<dbReference type="STRING" id="1232683.ADIMK_0482"/>
<evidence type="ECO:0000313" key="4">
    <source>
        <dbReference type="Proteomes" id="UP000028252"/>
    </source>
</evidence>
<dbReference type="RefSeq" id="WP_036183024.1">
    <property type="nucleotide sequence ID" value="NZ_JMQN01000011.1"/>
</dbReference>
<dbReference type="Pfam" id="PF07811">
    <property type="entry name" value="TadE"/>
    <property type="match status" value="1"/>
</dbReference>
<comment type="caution">
    <text evidence="3">The sequence shown here is derived from an EMBL/GenBank/DDBJ whole genome shotgun (WGS) entry which is preliminary data.</text>
</comment>
<dbReference type="eggNOG" id="COG4961">
    <property type="taxonomic scope" value="Bacteria"/>
</dbReference>
<accession>A0A081G420</accession>
<evidence type="ECO:0000259" key="2">
    <source>
        <dbReference type="Pfam" id="PF07811"/>
    </source>
</evidence>
<proteinExistence type="predicted"/>
<keyword evidence="1" id="KW-0472">Membrane</keyword>
<evidence type="ECO:0000256" key="1">
    <source>
        <dbReference type="SAM" id="Phobius"/>
    </source>
</evidence>
<dbReference type="InterPro" id="IPR012495">
    <property type="entry name" value="TadE-like_dom"/>
</dbReference>
<dbReference type="InterPro" id="IPR012902">
    <property type="entry name" value="N_methyl_site"/>
</dbReference>
<dbReference type="OrthoDB" id="6948598at2"/>
<dbReference type="EMBL" id="JMQN01000011">
    <property type="protein sequence ID" value="KEA65525.1"/>
    <property type="molecule type" value="Genomic_DNA"/>
</dbReference>